<dbReference type="EMBL" id="BGPR01154719">
    <property type="protein sequence ID" value="GBL72531.1"/>
    <property type="molecule type" value="Genomic_DNA"/>
</dbReference>
<evidence type="ECO:0000256" key="1">
    <source>
        <dbReference type="SAM" id="MobiDB-lite"/>
    </source>
</evidence>
<evidence type="ECO:0000313" key="2">
    <source>
        <dbReference type="EMBL" id="GBL72531.1"/>
    </source>
</evidence>
<organism evidence="2 3">
    <name type="scientific">Araneus ventricosus</name>
    <name type="common">Orbweaver spider</name>
    <name type="synonym">Epeira ventricosa</name>
    <dbReference type="NCBI Taxonomy" id="182803"/>
    <lineage>
        <taxon>Eukaryota</taxon>
        <taxon>Metazoa</taxon>
        <taxon>Ecdysozoa</taxon>
        <taxon>Arthropoda</taxon>
        <taxon>Chelicerata</taxon>
        <taxon>Arachnida</taxon>
        <taxon>Araneae</taxon>
        <taxon>Araneomorphae</taxon>
        <taxon>Entelegynae</taxon>
        <taxon>Araneoidea</taxon>
        <taxon>Araneidae</taxon>
        <taxon>Araneus</taxon>
    </lineage>
</organism>
<dbReference type="AlphaFoldDB" id="A0A4Y1ZYF4"/>
<dbReference type="Proteomes" id="UP000499080">
    <property type="component" value="Unassembled WGS sequence"/>
</dbReference>
<name>A0A4Y1ZYF4_ARAVE</name>
<protein>
    <submittedName>
        <fullName evidence="2">Uncharacterized protein</fullName>
    </submittedName>
</protein>
<feature type="non-terminal residue" evidence="2">
    <location>
        <position position="44"/>
    </location>
</feature>
<accession>A0A4Y1ZYF4</accession>
<gene>
    <name evidence="2" type="ORF">AVEN_86972_1</name>
</gene>
<sequence length="44" mass="5098">MRREHPWRLIREQLATKRPVSGKGIKLRRGILPPPDKMLPALQG</sequence>
<proteinExistence type="predicted"/>
<keyword evidence="3" id="KW-1185">Reference proteome</keyword>
<reference evidence="2 3" key="1">
    <citation type="journal article" date="2019" name="Sci. Rep.">
        <title>Orb-weaving spider Araneus ventricosus genome elucidates the spidroin gene catalogue.</title>
        <authorList>
            <person name="Kono N."/>
            <person name="Nakamura H."/>
            <person name="Ohtoshi R."/>
            <person name="Moran D.A.P."/>
            <person name="Shinohara A."/>
            <person name="Yoshida Y."/>
            <person name="Fujiwara M."/>
            <person name="Mori M."/>
            <person name="Tomita M."/>
            <person name="Arakawa K."/>
        </authorList>
    </citation>
    <scope>NUCLEOTIDE SEQUENCE [LARGE SCALE GENOMIC DNA]</scope>
</reference>
<feature type="region of interest" description="Disordered" evidence="1">
    <location>
        <begin position="20"/>
        <end position="44"/>
    </location>
</feature>
<evidence type="ECO:0000313" key="3">
    <source>
        <dbReference type="Proteomes" id="UP000499080"/>
    </source>
</evidence>
<comment type="caution">
    <text evidence="2">The sequence shown here is derived from an EMBL/GenBank/DDBJ whole genome shotgun (WGS) entry which is preliminary data.</text>
</comment>